<comment type="caution">
    <text evidence="1">The sequence shown here is derived from an EMBL/GenBank/DDBJ whole genome shotgun (WGS) entry which is preliminary data.</text>
</comment>
<proteinExistence type="predicted"/>
<protein>
    <submittedName>
        <fullName evidence="1">SMI1/KNR4 family protein</fullName>
    </submittedName>
</protein>
<accession>A0ABY1WT85</accession>
<dbReference type="SUPFAM" id="SSF160631">
    <property type="entry name" value="SMI1/KNR4-like"/>
    <property type="match status" value="1"/>
</dbReference>
<evidence type="ECO:0000313" key="1">
    <source>
        <dbReference type="EMBL" id="TAA47951.1"/>
    </source>
</evidence>
<evidence type="ECO:0000313" key="2">
    <source>
        <dbReference type="Proteomes" id="UP000292544"/>
    </source>
</evidence>
<dbReference type="InterPro" id="IPR037883">
    <property type="entry name" value="Knr4/Smi1-like_sf"/>
</dbReference>
<dbReference type="EMBL" id="SHLY01000001">
    <property type="protein sequence ID" value="TAA47951.1"/>
    <property type="molecule type" value="Genomic_DNA"/>
</dbReference>
<name>A0ABY1WT85_9GAMM</name>
<keyword evidence="2" id="KW-1185">Reference proteome</keyword>
<dbReference type="Proteomes" id="UP000292544">
    <property type="component" value="Unassembled WGS sequence"/>
</dbReference>
<sequence>MQETIERLREVSLSVPVPVELPDDDDLVVIEEEILLPMPRDLKTFLKEVSDVVYGSIEPVTASDPYLHTHLPEVTATAWSEGVERHLIVICADRGTYYCMTPEGEVVHWVDGELTEGSWQDIWQWAKEVWLES</sequence>
<dbReference type="Pfam" id="PF14567">
    <property type="entry name" value="SUKH_5"/>
    <property type="match status" value="1"/>
</dbReference>
<gene>
    <name evidence="1" type="ORF">EXY25_01520</name>
</gene>
<dbReference type="Gene3D" id="3.40.1580.10">
    <property type="entry name" value="SMI1/KNR4-like"/>
    <property type="match status" value="1"/>
</dbReference>
<organism evidence="1 2">
    <name type="scientific">Corallincola spongiicola</name>
    <dbReference type="NCBI Taxonomy" id="2520508"/>
    <lineage>
        <taxon>Bacteria</taxon>
        <taxon>Pseudomonadati</taxon>
        <taxon>Pseudomonadota</taxon>
        <taxon>Gammaproteobacteria</taxon>
        <taxon>Alteromonadales</taxon>
        <taxon>Psychromonadaceae</taxon>
        <taxon>Corallincola</taxon>
    </lineage>
</organism>
<dbReference type="RefSeq" id="WP_130565479.1">
    <property type="nucleotide sequence ID" value="NZ_SHLY01000001.1"/>
</dbReference>
<reference evidence="2" key="1">
    <citation type="submission" date="2019-02" db="EMBL/GenBank/DDBJ databases">
        <title>Draft genome sequence of Muricauda sp. 176CP4-71.</title>
        <authorList>
            <person name="Park J.-S."/>
        </authorList>
    </citation>
    <scope>NUCLEOTIDE SEQUENCE [LARGE SCALE GENOMIC DNA]</scope>
    <source>
        <strain evidence="2">176GS2-150</strain>
    </source>
</reference>